<keyword evidence="2" id="KW-1133">Transmembrane helix</keyword>
<sequence length="210" mass="22579">MNGSVAYLLTAAGCLIGVAGVVIAIVAVQRSKQKPKAQQRAGGDPFRDRDSDALRGDPRRLTPGDIVEIRGVSYAVRGSIQLVEGGWSWAEHLIDDAQGTKRWISVEEDPDLELVLWAAEPGATVTPGAPTIDFAGRRYSWEETGQARYTAVGTTGLDPNGTMRYHDYRGPGGARLSFEAFGSANWEVAQGELLHRGEVMIYPQGPGKVG</sequence>
<keyword evidence="5" id="KW-1185">Reference proteome</keyword>
<dbReference type="Proteomes" id="UP000070620">
    <property type="component" value="Unassembled WGS sequence"/>
</dbReference>
<gene>
    <name evidence="4" type="ORF">AWW66_25380</name>
</gene>
<organism evidence="4 5">
    <name type="scientific">Micromonospora rosaria</name>
    <dbReference type="NCBI Taxonomy" id="47874"/>
    <lineage>
        <taxon>Bacteria</taxon>
        <taxon>Bacillati</taxon>
        <taxon>Actinomycetota</taxon>
        <taxon>Actinomycetes</taxon>
        <taxon>Micromonosporales</taxon>
        <taxon>Micromonosporaceae</taxon>
        <taxon>Micromonospora</taxon>
    </lineage>
</organism>
<evidence type="ECO:0000313" key="4">
    <source>
        <dbReference type="EMBL" id="KXK59241.1"/>
    </source>
</evidence>
<keyword evidence="2" id="KW-0812">Transmembrane</keyword>
<comment type="caution">
    <text evidence="4">The sequence shown here is derived from an EMBL/GenBank/DDBJ whole genome shotgun (WGS) entry which is preliminary data.</text>
</comment>
<evidence type="ECO:0000259" key="3">
    <source>
        <dbReference type="Pfam" id="PF13785"/>
    </source>
</evidence>
<proteinExistence type="predicted"/>
<dbReference type="OrthoDB" id="3775810at2"/>
<evidence type="ECO:0000256" key="2">
    <source>
        <dbReference type="SAM" id="Phobius"/>
    </source>
</evidence>
<feature type="domain" description="DUF4178" evidence="3">
    <location>
        <begin position="63"/>
        <end position="194"/>
    </location>
</feature>
<dbReference type="EMBL" id="LRQV01000124">
    <property type="protein sequence ID" value="KXK59241.1"/>
    <property type="molecule type" value="Genomic_DNA"/>
</dbReference>
<name>A0A136PLJ3_9ACTN</name>
<evidence type="ECO:0000313" key="5">
    <source>
        <dbReference type="Proteomes" id="UP000070620"/>
    </source>
</evidence>
<dbReference type="AlphaFoldDB" id="A0A136PLJ3"/>
<feature type="transmembrane region" description="Helical" evidence="2">
    <location>
        <begin position="6"/>
        <end position="28"/>
    </location>
</feature>
<accession>A0A136PLJ3</accession>
<protein>
    <recommendedName>
        <fullName evidence="3">DUF4178 domain-containing protein</fullName>
    </recommendedName>
</protein>
<feature type="region of interest" description="Disordered" evidence="1">
    <location>
        <begin position="34"/>
        <end position="60"/>
    </location>
</feature>
<keyword evidence="2" id="KW-0472">Membrane</keyword>
<dbReference type="RefSeq" id="WP_067371230.1">
    <property type="nucleotide sequence ID" value="NZ_JBIUBN010000005.1"/>
</dbReference>
<feature type="compositionally biased region" description="Basic and acidic residues" evidence="1">
    <location>
        <begin position="45"/>
        <end position="60"/>
    </location>
</feature>
<reference evidence="4 5" key="1">
    <citation type="submission" date="2016-01" db="EMBL/GenBank/DDBJ databases">
        <title>Whole genome sequence and analysis of Micromonospora rosaria DSM 803, which can produce antibacterial substance rosamicin.</title>
        <authorList>
            <person name="Yang H."/>
            <person name="He X."/>
            <person name="Zhu D."/>
        </authorList>
    </citation>
    <scope>NUCLEOTIDE SEQUENCE [LARGE SCALE GENOMIC DNA]</scope>
    <source>
        <strain evidence="4 5">DSM 803</strain>
    </source>
</reference>
<evidence type="ECO:0000256" key="1">
    <source>
        <dbReference type="SAM" id="MobiDB-lite"/>
    </source>
</evidence>
<dbReference type="Pfam" id="PF13785">
    <property type="entry name" value="DUF4178"/>
    <property type="match status" value="1"/>
</dbReference>
<dbReference type="InterPro" id="IPR025235">
    <property type="entry name" value="DUF4178"/>
</dbReference>